<evidence type="ECO:0000313" key="3">
    <source>
        <dbReference type="Proteomes" id="UP000010988"/>
    </source>
</evidence>
<organism evidence="2 3">
    <name type="scientific">Gordonia aichiensis NBRC 108223</name>
    <dbReference type="NCBI Taxonomy" id="1220583"/>
    <lineage>
        <taxon>Bacteria</taxon>
        <taxon>Bacillati</taxon>
        <taxon>Actinomycetota</taxon>
        <taxon>Actinomycetes</taxon>
        <taxon>Mycobacteriales</taxon>
        <taxon>Gordoniaceae</taxon>
        <taxon>Gordonia</taxon>
    </lineage>
</organism>
<feature type="region of interest" description="Disordered" evidence="1">
    <location>
        <begin position="98"/>
        <end position="257"/>
    </location>
</feature>
<comment type="caution">
    <text evidence="2">The sequence shown here is derived from an EMBL/GenBank/DDBJ whole genome shotgun (WGS) entry which is preliminary data.</text>
</comment>
<protein>
    <submittedName>
        <fullName evidence="2">Uncharacterized protein</fullName>
    </submittedName>
</protein>
<evidence type="ECO:0000313" key="2">
    <source>
        <dbReference type="EMBL" id="GAC50323.1"/>
    </source>
</evidence>
<dbReference type="OrthoDB" id="4578738at2"/>
<name>L7KRH6_9ACTN</name>
<dbReference type="Proteomes" id="UP000010988">
    <property type="component" value="Unassembled WGS sequence"/>
</dbReference>
<reference evidence="2 3" key="1">
    <citation type="submission" date="2012-12" db="EMBL/GenBank/DDBJ databases">
        <title>Whole genome shotgun sequence of Gordonia aichiensis NBRC 108223.</title>
        <authorList>
            <person name="Isaki-Nakamura S."/>
            <person name="Hosoyama A."/>
            <person name="Tsuchikane K."/>
            <person name="Ando Y."/>
            <person name="Baba S."/>
            <person name="Ohji S."/>
            <person name="Hamada M."/>
            <person name="Tamura T."/>
            <person name="Yamazoe A."/>
            <person name="Yamazaki S."/>
            <person name="Fujita N."/>
        </authorList>
    </citation>
    <scope>NUCLEOTIDE SEQUENCE [LARGE SCALE GENOMIC DNA]</scope>
    <source>
        <strain evidence="2 3">NBRC 108223</strain>
    </source>
</reference>
<sequence length="277" mass="29144">MDGQGCWSTVVCSAEERRALGLSGSSEWLLQCRLAAGHAGNHASDASTAPRSDRRLWLEWNDFDDRAQSLIERNPCPVPSPEGARCVFFNGHGGPHFYARSNGHAPTPPPGTNGVRRAAAPPRPVGMPESDAQHRGPSTGDLPIAAGSAGSHRLDDPREHSVREASPAAHSLPSRPIAGQPHSQSPVDATAHAYRGGRRSTNAEPPSTPVYRANRHQAVDVAGARSVEPPPPISRGHDPLPAGRSAPPAQADPVSDALREVAAALSKLADALNRARS</sequence>
<accession>L7KRH6</accession>
<dbReference type="EMBL" id="BANR01000023">
    <property type="protein sequence ID" value="GAC50323.1"/>
    <property type="molecule type" value="Genomic_DNA"/>
</dbReference>
<keyword evidence="3" id="KW-1185">Reference proteome</keyword>
<evidence type="ECO:0000256" key="1">
    <source>
        <dbReference type="SAM" id="MobiDB-lite"/>
    </source>
</evidence>
<proteinExistence type="predicted"/>
<feature type="compositionally biased region" description="Basic and acidic residues" evidence="1">
    <location>
        <begin position="152"/>
        <end position="163"/>
    </location>
</feature>
<dbReference type="eggNOG" id="ENOG502ZWG6">
    <property type="taxonomic scope" value="Bacteria"/>
</dbReference>
<gene>
    <name evidence="2" type="ORF">GOACH_23_00320</name>
</gene>
<dbReference type="RefSeq" id="WP_005177951.1">
    <property type="nucleotide sequence ID" value="NZ_BANR01000023.1"/>
</dbReference>
<dbReference type="AlphaFoldDB" id="L7KRH6"/>
<dbReference type="STRING" id="1220583.GOACH_23_00320"/>